<dbReference type="CDD" id="cd16015">
    <property type="entry name" value="LTA_synthase"/>
    <property type="match status" value="1"/>
</dbReference>
<comment type="subcellular location">
    <subcellularLocation>
        <location evidence="1">Cell membrane</location>
        <topology evidence="1">Multi-pass membrane protein</topology>
    </subcellularLocation>
</comment>
<keyword evidence="9" id="KW-1185">Reference proteome</keyword>
<gene>
    <name evidence="8" type="ORF">MTP16_16570</name>
</gene>
<evidence type="ECO:0000256" key="4">
    <source>
        <dbReference type="ARBA" id="ARBA00022989"/>
    </source>
</evidence>
<evidence type="ECO:0000256" key="2">
    <source>
        <dbReference type="ARBA" id="ARBA00022475"/>
    </source>
</evidence>
<dbReference type="SUPFAM" id="SSF53649">
    <property type="entry name" value="Alkaline phosphatase-like"/>
    <property type="match status" value="1"/>
</dbReference>
<evidence type="ECO:0000256" key="5">
    <source>
        <dbReference type="ARBA" id="ARBA00023136"/>
    </source>
</evidence>
<dbReference type="EMBL" id="CP094534">
    <property type="protein sequence ID" value="UOE32737.1"/>
    <property type="molecule type" value="Genomic_DNA"/>
</dbReference>
<dbReference type="Gene3D" id="3.40.720.10">
    <property type="entry name" value="Alkaline Phosphatase, subunit A"/>
    <property type="match status" value="1"/>
</dbReference>
<evidence type="ECO:0000313" key="9">
    <source>
        <dbReference type="Proteomes" id="UP000831390"/>
    </source>
</evidence>
<reference evidence="8 9" key="1">
    <citation type="submission" date="2022-03" db="EMBL/GenBank/DDBJ databases">
        <title>Hymenobactersp. isolated from the air.</title>
        <authorList>
            <person name="Won M."/>
            <person name="Kwon S.-W."/>
        </authorList>
    </citation>
    <scope>NUCLEOTIDE SEQUENCE [LARGE SCALE GENOMIC DNA]</scope>
    <source>
        <strain evidence="8 9">KACC 22596</strain>
    </source>
</reference>
<feature type="transmembrane region" description="Helical" evidence="6">
    <location>
        <begin position="188"/>
        <end position="210"/>
    </location>
</feature>
<dbReference type="RefSeq" id="WP_243511811.1">
    <property type="nucleotide sequence ID" value="NZ_CP094534.1"/>
</dbReference>
<dbReference type="InterPro" id="IPR017850">
    <property type="entry name" value="Alkaline_phosphatase_core_sf"/>
</dbReference>
<evidence type="ECO:0000259" key="7">
    <source>
        <dbReference type="Pfam" id="PF00884"/>
    </source>
</evidence>
<evidence type="ECO:0000313" key="8">
    <source>
        <dbReference type="EMBL" id="UOE32737.1"/>
    </source>
</evidence>
<dbReference type="PANTHER" id="PTHR47371">
    <property type="entry name" value="LIPOTEICHOIC ACID SYNTHASE"/>
    <property type="match status" value="1"/>
</dbReference>
<keyword evidence="3 6" id="KW-0812">Transmembrane</keyword>
<dbReference type="Pfam" id="PF00884">
    <property type="entry name" value="Sulfatase"/>
    <property type="match status" value="1"/>
</dbReference>
<dbReference type="InterPro" id="IPR000917">
    <property type="entry name" value="Sulfatase_N"/>
</dbReference>
<feature type="transmembrane region" description="Helical" evidence="6">
    <location>
        <begin position="104"/>
        <end position="123"/>
    </location>
</feature>
<protein>
    <submittedName>
        <fullName evidence="8">LTA synthase family protein</fullName>
    </submittedName>
</protein>
<dbReference type="PIRSF" id="PIRSF005091">
    <property type="entry name" value="Mmb_sulf_HI1246"/>
    <property type="match status" value="1"/>
</dbReference>
<dbReference type="InterPro" id="IPR012160">
    <property type="entry name" value="LtaS-like"/>
</dbReference>
<evidence type="ECO:0000256" key="6">
    <source>
        <dbReference type="SAM" id="Phobius"/>
    </source>
</evidence>
<dbReference type="InterPro" id="IPR050448">
    <property type="entry name" value="OpgB/LTA_synthase_biosynth"/>
</dbReference>
<feature type="domain" description="Sulfatase N-terminal" evidence="7">
    <location>
        <begin position="280"/>
        <end position="556"/>
    </location>
</feature>
<keyword evidence="4 6" id="KW-1133">Transmembrane helix</keyword>
<proteinExistence type="predicted"/>
<feature type="transmembrane region" description="Helical" evidence="6">
    <location>
        <begin position="150"/>
        <end position="167"/>
    </location>
</feature>
<feature type="transmembrane region" description="Helical" evidence="6">
    <location>
        <begin position="73"/>
        <end position="92"/>
    </location>
</feature>
<accession>A0ABY4B0P6</accession>
<keyword evidence="2" id="KW-1003">Cell membrane</keyword>
<feature type="transmembrane region" description="Helical" evidence="6">
    <location>
        <begin position="31"/>
        <end position="53"/>
    </location>
</feature>
<evidence type="ECO:0000256" key="3">
    <source>
        <dbReference type="ARBA" id="ARBA00022692"/>
    </source>
</evidence>
<dbReference type="PANTHER" id="PTHR47371:SF3">
    <property type="entry name" value="PHOSPHOGLYCEROL TRANSFERASE I"/>
    <property type="match status" value="1"/>
</dbReference>
<keyword evidence="5 6" id="KW-0472">Membrane</keyword>
<name>A0ABY4B0P6_9BACT</name>
<dbReference type="Proteomes" id="UP000831390">
    <property type="component" value="Chromosome"/>
</dbReference>
<organism evidence="8 9">
    <name type="scientific">Hymenobacter monticola</name>
    <dbReference type="NCBI Taxonomy" id="1705399"/>
    <lineage>
        <taxon>Bacteria</taxon>
        <taxon>Pseudomonadati</taxon>
        <taxon>Bacteroidota</taxon>
        <taxon>Cytophagia</taxon>
        <taxon>Cytophagales</taxon>
        <taxon>Hymenobacteraceae</taxon>
        <taxon>Hymenobacter</taxon>
    </lineage>
</organism>
<evidence type="ECO:0000256" key="1">
    <source>
        <dbReference type="ARBA" id="ARBA00004651"/>
    </source>
</evidence>
<sequence length="653" mass="73088">MRPEHLAQSFTEFACKELIPSPAVRLLLRRFALLMSVYTLLRLGFYAFNFATFRGIDAGAVLLAFVHGLRFDVAALLWLNLPLVLFSLLMPVPNRKGQQWLRGLFVVVNLLGFLLNIIDWQYFKFIGRRLSNEWHTIGHDLARQAGQIGLHYWYLAIPLLGLGYLLWRLCPMPTRAELAVPPPRGQQWLGRALEFALVAGLVVLGLRGGWQLKPLRTGAAFEQQPAVLGHLALNSTFTVLKSFDEVPIERVNYFASEAALRPALADAPVPQRSTPSAPDNVVILLLESFGSEYTGVENGGKGGFTPFFDSLATAPGALFMHDNYANGRRSIEALPAVLSGLPSLMDEPFITSSFQTAEMHGLGEILGRHGYATAMYHAGTNGTMGFDMFSGIAGMQRYYGLNEYPGGEKSPDYDGHWGIFDEPYLQYFNRQLTATKQPFFATLFTLSAHDPFTIPKQYKGRFPMGTQPIHPTIAYTDLALRRFFAAASREPWFARTLFVLTADHTSQTDQPGYQNLLGNHKTPLLFYRAGQPLPPANPRRISQQADVPASVLDVLGLPQEQKQLLPFGSSVFDTNSPGRALFRDGDSYFLVHSDFVTELTNKNEIRLYPYQTHFMPDKPVAHPDPTLVKKYGDELRACVQFYVNGLVDNRLYR</sequence>